<dbReference type="InParanoid" id="A0A0D1ZUV4"/>
<dbReference type="RefSeq" id="XP_016208172.1">
    <property type="nucleotide sequence ID" value="XM_016364000.1"/>
</dbReference>
<dbReference type="Proteomes" id="UP000053259">
    <property type="component" value="Unassembled WGS sequence"/>
</dbReference>
<feature type="non-terminal residue" evidence="1">
    <location>
        <position position="1"/>
    </location>
</feature>
<dbReference type="AlphaFoldDB" id="A0A0D1ZUV4"/>
<keyword evidence="2" id="KW-1185">Reference proteome</keyword>
<gene>
    <name evidence="1" type="ORF">PV09_09852</name>
</gene>
<sequence>SMVISPPSPMVQDVLQKLNLIGADFIWIFAVYQEQMRINKQLKDEVTKISASHKMLHQIYDLQNRRSRRLSLCCTTDMIRICASLPLPHRINHL</sequence>
<dbReference type="GeneID" id="27317825"/>
<dbReference type="HOGENOM" id="CLU_2392089_0_0_1"/>
<organism evidence="1 2">
    <name type="scientific">Verruconis gallopava</name>
    <dbReference type="NCBI Taxonomy" id="253628"/>
    <lineage>
        <taxon>Eukaryota</taxon>
        <taxon>Fungi</taxon>
        <taxon>Dikarya</taxon>
        <taxon>Ascomycota</taxon>
        <taxon>Pezizomycotina</taxon>
        <taxon>Dothideomycetes</taxon>
        <taxon>Pleosporomycetidae</taxon>
        <taxon>Venturiales</taxon>
        <taxon>Sympoventuriaceae</taxon>
        <taxon>Verruconis</taxon>
    </lineage>
</organism>
<dbReference type="VEuPathDB" id="FungiDB:PV09_09852"/>
<protein>
    <submittedName>
        <fullName evidence="1">Uncharacterized protein</fullName>
    </submittedName>
</protein>
<evidence type="ECO:0000313" key="2">
    <source>
        <dbReference type="Proteomes" id="UP000053259"/>
    </source>
</evidence>
<dbReference type="EMBL" id="KN847835">
    <property type="protein sequence ID" value="KIV98302.1"/>
    <property type="molecule type" value="Genomic_DNA"/>
</dbReference>
<name>A0A0D1ZUV4_9PEZI</name>
<accession>A0A0D1ZUV4</accession>
<evidence type="ECO:0000313" key="1">
    <source>
        <dbReference type="EMBL" id="KIV98302.1"/>
    </source>
</evidence>
<proteinExistence type="predicted"/>
<reference evidence="1 2" key="1">
    <citation type="submission" date="2015-01" db="EMBL/GenBank/DDBJ databases">
        <title>The Genome Sequence of Ochroconis gallopava CBS43764.</title>
        <authorList>
            <consortium name="The Broad Institute Genomics Platform"/>
            <person name="Cuomo C."/>
            <person name="de Hoog S."/>
            <person name="Gorbushina A."/>
            <person name="Stielow B."/>
            <person name="Teixiera M."/>
            <person name="Abouelleil A."/>
            <person name="Chapman S.B."/>
            <person name="Priest M."/>
            <person name="Young S.K."/>
            <person name="Wortman J."/>
            <person name="Nusbaum C."/>
            <person name="Birren B."/>
        </authorList>
    </citation>
    <scope>NUCLEOTIDE SEQUENCE [LARGE SCALE GENOMIC DNA]</scope>
    <source>
        <strain evidence="1 2">CBS 43764</strain>
    </source>
</reference>